<evidence type="ECO:0000256" key="1">
    <source>
        <dbReference type="ARBA" id="ARBA00008857"/>
    </source>
</evidence>
<dbReference type="PROSITE" id="PS51898">
    <property type="entry name" value="TYR_RECOMBINASE"/>
    <property type="match status" value="1"/>
</dbReference>
<sequence length="412" mass="45857">MASITLRKASFCVRWQAGRAGPRHSCTFRGPSMDMALAAKLLAESRHHRITGSEVKAALDPKMIIAPPLPSMTPTLRDWVERWLALKIDVAASTHAEYTRLLHHRVIGDLGGLYVDQISRFDHLDPWKASLSKDLAAASVHKYWAVLCMVMRDVVPHYRPDNPLDRPPGQRGNGLPKLTPYRAYFLTTEEAQILLDACPEQVRPLIQAALGTGMRLGELLGLRVGSVHLDGPLPTVRVEQTLQGDGSFAEPKTDASRRSITLTGGLAELFAGLVHRRRRSDLVFAAPRHGPWNANNLRQRFWYPALAAAQRCPEHPPASSGRADRAAASICDCSTYLYQRPRFHDLRHSHVAFLIDADWDFYAIQRRLGHASIKTTFDIYGHLLGYGDEQHLSQLELRLPTVAAASMGCGPR</sequence>
<gene>
    <name evidence="7" type="ORF">Ate02nite_61450</name>
</gene>
<dbReference type="InterPro" id="IPR050090">
    <property type="entry name" value="Tyrosine_recombinase_XerCD"/>
</dbReference>
<dbReference type="EMBL" id="BOMY01000039">
    <property type="protein sequence ID" value="GIF23415.1"/>
    <property type="molecule type" value="Genomic_DNA"/>
</dbReference>
<proteinExistence type="inferred from homology"/>
<keyword evidence="2 4" id="KW-0238">DNA-binding</keyword>
<dbReference type="CDD" id="cd01189">
    <property type="entry name" value="INT_ICEBs1_C_like"/>
    <property type="match status" value="1"/>
</dbReference>
<evidence type="ECO:0000259" key="6">
    <source>
        <dbReference type="PROSITE" id="PS51900"/>
    </source>
</evidence>
<accession>A0A919NSF1</accession>
<dbReference type="SUPFAM" id="SSF56349">
    <property type="entry name" value="DNA breaking-rejoining enzymes"/>
    <property type="match status" value="1"/>
</dbReference>
<keyword evidence="8" id="KW-1185">Reference proteome</keyword>
<dbReference type="PANTHER" id="PTHR30349:SF64">
    <property type="entry name" value="PROPHAGE INTEGRASE INTD-RELATED"/>
    <property type="match status" value="1"/>
</dbReference>
<organism evidence="7 8">
    <name type="scientific">Paractinoplanes tereljensis</name>
    <dbReference type="NCBI Taxonomy" id="571912"/>
    <lineage>
        <taxon>Bacteria</taxon>
        <taxon>Bacillati</taxon>
        <taxon>Actinomycetota</taxon>
        <taxon>Actinomycetes</taxon>
        <taxon>Micromonosporales</taxon>
        <taxon>Micromonosporaceae</taxon>
        <taxon>Paractinoplanes</taxon>
    </lineage>
</organism>
<dbReference type="GO" id="GO:0003677">
    <property type="term" value="F:DNA binding"/>
    <property type="evidence" value="ECO:0007669"/>
    <property type="project" value="UniProtKB-UniRule"/>
</dbReference>
<keyword evidence="3" id="KW-0233">DNA recombination</keyword>
<dbReference type="AlphaFoldDB" id="A0A919NSF1"/>
<dbReference type="Pfam" id="PF00589">
    <property type="entry name" value="Phage_integrase"/>
    <property type="match status" value="1"/>
</dbReference>
<evidence type="ECO:0000313" key="7">
    <source>
        <dbReference type="EMBL" id="GIF23415.1"/>
    </source>
</evidence>
<evidence type="ECO:0000256" key="2">
    <source>
        <dbReference type="ARBA" id="ARBA00023125"/>
    </source>
</evidence>
<evidence type="ECO:0000259" key="5">
    <source>
        <dbReference type="PROSITE" id="PS51898"/>
    </source>
</evidence>
<dbReference type="PANTHER" id="PTHR30349">
    <property type="entry name" value="PHAGE INTEGRASE-RELATED"/>
    <property type="match status" value="1"/>
</dbReference>
<feature type="domain" description="Tyr recombinase" evidence="5">
    <location>
        <begin position="181"/>
        <end position="397"/>
    </location>
</feature>
<dbReference type="InterPro" id="IPR013762">
    <property type="entry name" value="Integrase-like_cat_sf"/>
</dbReference>
<evidence type="ECO:0000313" key="8">
    <source>
        <dbReference type="Proteomes" id="UP000623608"/>
    </source>
</evidence>
<comment type="caution">
    <text evidence="7">The sequence shown here is derived from an EMBL/GenBank/DDBJ whole genome shotgun (WGS) entry which is preliminary data.</text>
</comment>
<name>A0A919NSF1_9ACTN</name>
<feature type="domain" description="Core-binding (CB)" evidence="6">
    <location>
        <begin position="74"/>
        <end position="155"/>
    </location>
</feature>
<dbReference type="Proteomes" id="UP000623608">
    <property type="component" value="Unassembled WGS sequence"/>
</dbReference>
<protein>
    <recommendedName>
        <fullName evidence="9">Integrase</fullName>
    </recommendedName>
</protein>
<dbReference type="GO" id="GO:0006310">
    <property type="term" value="P:DNA recombination"/>
    <property type="evidence" value="ECO:0007669"/>
    <property type="project" value="UniProtKB-KW"/>
</dbReference>
<dbReference type="InterPro" id="IPR002104">
    <property type="entry name" value="Integrase_catalytic"/>
</dbReference>
<evidence type="ECO:0000256" key="3">
    <source>
        <dbReference type="ARBA" id="ARBA00023172"/>
    </source>
</evidence>
<evidence type="ECO:0008006" key="9">
    <source>
        <dbReference type="Google" id="ProtNLM"/>
    </source>
</evidence>
<evidence type="ECO:0000256" key="4">
    <source>
        <dbReference type="PROSITE-ProRule" id="PRU01248"/>
    </source>
</evidence>
<dbReference type="PROSITE" id="PS51900">
    <property type="entry name" value="CB"/>
    <property type="match status" value="1"/>
</dbReference>
<dbReference type="InterPro" id="IPR044068">
    <property type="entry name" value="CB"/>
</dbReference>
<dbReference type="Gene3D" id="1.10.150.130">
    <property type="match status" value="1"/>
</dbReference>
<dbReference type="InterPro" id="IPR011010">
    <property type="entry name" value="DNA_brk_join_enz"/>
</dbReference>
<dbReference type="InterPro" id="IPR010998">
    <property type="entry name" value="Integrase_recombinase_N"/>
</dbReference>
<dbReference type="Gene3D" id="1.10.443.10">
    <property type="entry name" value="Intergrase catalytic core"/>
    <property type="match status" value="1"/>
</dbReference>
<comment type="similarity">
    <text evidence="1">Belongs to the 'phage' integrase family.</text>
</comment>
<reference evidence="7" key="1">
    <citation type="submission" date="2021-01" db="EMBL/GenBank/DDBJ databases">
        <title>Whole genome shotgun sequence of Actinoplanes tereljensis NBRC 105297.</title>
        <authorList>
            <person name="Komaki H."/>
            <person name="Tamura T."/>
        </authorList>
    </citation>
    <scope>NUCLEOTIDE SEQUENCE</scope>
    <source>
        <strain evidence="7">NBRC 105297</strain>
    </source>
</reference>
<dbReference type="GO" id="GO:0015074">
    <property type="term" value="P:DNA integration"/>
    <property type="evidence" value="ECO:0007669"/>
    <property type="project" value="InterPro"/>
</dbReference>